<dbReference type="EMBL" id="CP080997">
    <property type="protein sequence ID" value="QZA09640.1"/>
    <property type="molecule type" value="Genomic_DNA"/>
</dbReference>
<reference evidence="3" key="1">
    <citation type="submission" date="2021-08" db="EMBL/GenBank/DDBJ databases">
        <title>Whole genome sequencing of non-tuberculosis mycobacteria type-strains.</title>
        <authorList>
            <person name="Igarashi Y."/>
            <person name="Osugi A."/>
            <person name="Mitarai S."/>
        </authorList>
    </citation>
    <scope>NUCLEOTIDE SEQUENCE</scope>
    <source>
        <strain evidence="3">JCM 30995</strain>
    </source>
</reference>
<gene>
    <name evidence="3" type="ORF">K3U94_10685</name>
</gene>
<evidence type="ECO:0000259" key="2">
    <source>
        <dbReference type="Pfam" id="PF04909"/>
    </source>
</evidence>
<protein>
    <submittedName>
        <fullName evidence="3">Amidohydrolase family protein</fullName>
    </submittedName>
</protein>
<name>A0A9X7WLV6_9MYCO</name>
<dbReference type="InterPro" id="IPR032466">
    <property type="entry name" value="Metal_Hydrolase"/>
</dbReference>
<dbReference type="PANTHER" id="PTHR43569:SF1">
    <property type="entry name" value="BLL3371 PROTEIN"/>
    <property type="match status" value="1"/>
</dbReference>
<dbReference type="SUPFAM" id="SSF51556">
    <property type="entry name" value="Metallo-dependent hydrolases"/>
    <property type="match status" value="1"/>
</dbReference>
<dbReference type="Proteomes" id="UP000825008">
    <property type="component" value="Chromosome"/>
</dbReference>
<evidence type="ECO:0000256" key="1">
    <source>
        <dbReference type="ARBA" id="ARBA00038310"/>
    </source>
</evidence>
<dbReference type="KEGG" id="mher:K3U94_10685"/>
<evidence type="ECO:0000313" key="4">
    <source>
        <dbReference type="Proteomes" id="UP000825008"/>
    </source>
</evidence>
<accession>A0A9X7WLV6</accession>
<dbReference type="PANTHER" id="PTHR43569">
    <property type="entry name" value="AMIDOHYDROLASE"/>
    <property type="match status" value="1"/>
</dbReference>
<dbReference type="Gene3D" id="3.20.20.140">
    <property type="entry name" value="Metal-dependent hydrolases"/>
    <property type="match status" value="1"/>
</dbReference>
<proteinExistence type="inferred from homology"/>
<dbReference type="InterPro" id="IPR006680">
    <property type="entry name" value="Amidohydro-rel"/>
</dbReference>
<sequence length="294" mass="32195">MTAETPRPARIVDAHVHLWDPARTDWYPYLTPSAEQADLDMGDVSAMARRFDMSDYAAEAGDWNVEKVVNVAAATDWFSVDETLELDRRADEGGGPDAIIGGLPSTESVSESIAALDTQLAASRFRGVRRMGADRDSLPADEVLDALAERGLIFEFMARPDQLTAAARGLRNHGNLLVVVEHTGWPCDDSEAEYRRWQQGLRAMADVGPNVMCKLSGLAMPLGTMNAGAFTPWLEYAIATFGVDRCCFASNFPVDGLRGTLQQLWQTYSTVTAGLPAEARDKLFAGNAERIYRC</sequence>
<comment type="similarity">
    <text evidence="1">Belongs to the metallo-dependent hydrolases superfamily.</text>
</comment>
<dbReference type="AlphaFoldDB" id="A0A9X7WLV6"/>
<dbReference type="GO" id="GO:0016787">
    <property type="term" value="F:hydrolase activity"/>
    <property type="evidence" value="ECO:0007669"/>
    <property type="project" value="InterPro"/>
</dbReference>
<dbReference type="RefSeq" id="WP_220696454.1">
    <property type="nucleotide sequence ID" value="NZ_CP080997.1"/>
</dbReference>
<organism evidence="3 4">
    <name type="scientific">Mycolicibacter heraklionensis</name>
    <dbReference type="NCBI Taxonomy" id="512402"/>
    <lineage>
        <taxon>Bacteria</taxon>
        <taxon>Bacillati</taxon>
        <taxon>Actinomycetota</taxon>
        <taxon>Actinomycetes</taxon>
        <taxon>Mycobacteriales</taxon>
        <taxon>Mycobacteriaceae</taxon>
        <taxon>Mycolicibacter</taxon>
    </lineage>
</organism>
<evidence type="ECO:0000313" key="3">
    <source>
        <dbReference type="EMBL" id="QZA09640.1"/>
    </source>
</evidence>
<dbReference type="InterPro" id="IPR052350">
    <property type="entry name" value="Metallo-dep_Lactonases"/>
</dbReference>
<feature type="domain" description="Amidohydrolase-related" evidence="2">
    <location>
        <begin position="12"/>
        <end position="293"/>
    </location>
</feature>
<dbReference type="Pfam" id="PF04909">
    <property type="entry name" value="Amidohydro_2"/>
    <property type="match status" value="1"/>
</dbReference>